<evidence type="ECO:0000313" key="3">
    <source>
        <dbReference type="Proteomes" id="UP000559010"/>
    </source>
</evidence>
<dbReference type="RefSeq" id="WP_169677826.1">
    <property type="nucleotide sequence ID" value="NZ_JABBNU010000001.1"/>
</dbReference>
<proteinExistence type="predicted"/>
<protein>
    <recommendedName>
        <fullName evidence="4">Lipoprotein</fullName>
    </recommendedName>
</protein>
<dbReference type="AlphaFoldDB" id="A0A848IS91"/>
<sequence length="178" mass="20217">MFRFLFTLSFCTLMMSCSVSNDLVFTSYEPINNEKCIIKPNLVYVFNQNENIPFEADTIGYIHVETIQSRSATTRSVIQYEAWNNCGVAIGGMPEHLTSSKFDNTKTTEQFSLPVLRVKDFEAFMKDEQEYKKYDTSFVSLAHKHFEDQNSRLRAAKVGQTIGGGLLLLINIGLESSL</sequence>
<keyword evidence="3" id="KW-1185">Reference proteome</keyword>
<accession>A0A848IS91</accession>
<dbReference type="EMBL" id="JABBNU010000001">
    <property type="protein sequence ID" value="NMM47217.1"/>
    <property type="molecule type" value="Genomic_DNA"/>
</dbReference>
<dbReference type="Proteomes" id="UP000559010">
    <property type="component" value="Unassembled WGS sequence"/>
</dbReference>
<gene>
    <name evidence="2" type="ORF">HH304_02325</name>
</gene>
<organism evidence="2 3">
    <name type="scientific">Marinigracilibium pacificum</name>
    <dbReference type="NCBI Taxonomy" id="2729599"/>
    <lineage>
        <taxon>Bacteria</taxon>
        <taxon>Pseudomonadati</taxon>
        <taxon>Bacteroidota</taxon>
        <taxon>Cytophagia</taxon>
        <taxon>Cytophagales</taxon>
        <taxon>Flammeovirgaceae</taxon>
        <taxon>Marinigracilibium</taxon>
    </lineage>
</organism>
<reference evidence="2 3" key="1">
    <citation type="submission" date="2020-04" db="EMBL/GenBank/DDBJ databases">
        <title>Flammeovirgaceae bacterium KN852 isolated from deep sea.</title>
        <authorList>
            <person name="Zhang D.-C."/>
        </authorList>
    </citation>
    <scope>NUCLEOTIDE SEQUENCE [LARGE SCALE GENOMIC DNA]</scope>
    <source>
        <strain evidence="2 3">KN852</strain>
    </source>
</reference>
<evidence type="ECO:0000256" key="1">
    <source>
        <dbReference type="SAM" id="SignalP"/>
    </source>
</evidence>
<name>A0A848IS91_9BACT</name>
<comment type="caution">
    <text evidence="2">The sequence shown here is derived from an EMBL/GenBank/DDBJ whole genome shotgun (WGS) entry which is preliminary data.</text>
</comment>
<keyword evidence="1" id="KW-0732">Signal</keyword>
<evidence type="ECO:0008006" key="4">
    <source>
        <dbReference type="Google" id="ProtNLM"/>
    </source>
</evidence>
<feature type="signal peptide" evidence="1">
    <location>
        <begin position="1"/>
        <end position="21"/>
    </location>
</feature>
<feature type="chain" id="PRO_5032585082" description="Lipoprotein" evidence="1">
    <location>
        <begin position="22"/>
        <end position="178"/>
    </location>
</feature>
<evidence type="ECO:0000313" key="2">
    <source>
        <dbReference type="EMBL" id="NMM47217.1"/>
    </source>
</evidence>
<dbReference type="PROSITE" id="PS51257">
    <property type="entry name" value="PROKAR_LIPOPROTEIN"/>
    <property type="match status" value="1"/>
</dbReference>